<dbReference type="InterPro" id="IPR023430">
    <property type="entry name" value="Pept_HybD-like_dom_sf"/>
</dbReference>
<keyword evidence="7" id="KW-1185">Reference proteome</keyword>
<dbReference type="RefSeq" id="WP_034570899.1">
    <property type="nucleotide sequence ID" value="NZ_JRMP02000023.1"/>
</dbReference>
<evidence type="ECO:0000256" key="4">
    <source>
        <dbReference type="ARBA" id="ARBA00022801"/>
    </source>
</evidence>
<reference evidence="6 7" key="2">
    <citation type="journal article" date="2016" name="Infect. Immun.">
        <title>Helicobacter saguini, a Novel Helicobacter Isolated from Cotton-Top Tamarins with Ulcerative Colitis, Has Proinflammatory Properties and Induces Typhlocolitis and Dysplasia in Gnotobiotic IL-10-/- Mice.</title>
        <authorList>
            <person name="Shen Z."/>
            <person name="Mannion A."/>
            <person name="Whary M.T."/>
            <person name="Muthupalani S."/>
            <person name="Sheh A."/>
            <person name="Feng Y."/>
            <person name="Gong G."/>
            <person name="Vandamme P."/>
            <person name="Holcombe H.R."/>
            <person name="Paster B.J."/>
            <person name="Fox J.G."/>
        </authorList>
    </citation>
    <scope>NUCLEOTIDE SEQUENCE [LARGE SCALE GENOMIC DNA]</scope>
    <source>
        <strain evidence="6 7">MIT 97-6194</strain>
    </source>
</reference>
<dbReference type="InterPro" id="IPR000671">
    <property type="entry name" value="Peptidase_A31"/>
</dbReference>
<dbReference type="Pfam" id="PF01750">
    <property type="entry name" value="HycI"/>
    <property type="match status" value="1"/>
</dbReference>
<dbReference type="PRINTS" id="PR00446">
    <property type="entry name" value="HYDRGNUPTAKE"/>
</dbReference>
<protein>
    <submittedName>
        <fullName evidence="6">Hydrogenase maturation protease</fullName>
    </submittedName>
</protein>
<dbReference type="EMBL" id="JRMP02000023">
    <property type="protein sequence ID" value="TLD92171.1"/>
    <property type="molecule type" value="Genomic_DNA"/>
</dbReference>
<evidence type="ECO:0000313" key="6">
    <source>
        <dbReference type="EMBL" id="TLD92171.1"/>
    </source>
</evidence>
<comment type="similarity">
    <text evidence="1">Belongs to the peptidase A31 family.</text>
</comment>
<dbReference type="Proteomes" id="UP000029714">
    <property type="component" value="Unassembled WGS sequence"/>
</dbReference>
<reference evidence="6" key="3">
    <citation type="submission" date="2018-04" db="EMBL/GenBank/DDBJ databases">
        <authorList>
            <person name="Sheh A."/>
            <person name="Shen Z."/>
            <person name="Mannion A.J."/>
            <person name="Fox J.G."/>
        </authorList>
    </citation>
    <scope>NUCLEOTIDE SEQUENCE</scope>
    <source>
        <strain evidence="6">MIT 97-6194</strain>
    </source>
</reference>
<dbReference type="Proteomes" id="UP000477070">
    <property type="component" value="Unassembled WGS sequence"/>
</dbReference>
<comment type="caution">
    <text evidence="6">The sequence shown here is derived from an EMBL/GenBank/DDBJ whole genome shotgun (WGS) entry which is preliminary data.</text>
</comment>
<keyword evidence="4" id="KW-0378">Hydrolase</keyword>
<evidence type="ECO:0000256" key="2">
    <source>
        <dbReference type="ARBA" id="ARBA00022670"/>
    </source>
</evidence>
<evidence type="ECO:0000313" key="5">
    <source>
        <dbReference type="EMBL" id="MWV68721.1"/>
    </source>
</evidence>
<dbReference type="Gene3D" id="3.40.50.1450">
    <property type="entry name" value="HybD-like"/>
    <property type="match status" value="1"/>
</dbReference>
<dbReference type="EMBL" id="QBIU01000001">
    <property type="protein sequence ID" value="MWV68721.1"/>
    <property type="molecule type" value="Genomic_DNA"/>
</dbReference>
<reference evidence="5 8" key="4">
    <citation type="submission" date="2019-12" db="EMBL/GenBank/DDBJ databases">
        <title>Multi-Generational Helicobacter saguini Isolates.</title>
        <authorList>
            <person name="Mannion A."/>
            <person name="Shen Z."/>
            <person name="Fox J.G."/>
        </authorList>
    </citation>
    <scope>NUCLEOTIDE SEQUENCE [LARGE SCALE GENOMIC DNA]</scope>
    <source>
        <strain evidence="5">16-048</strain>
        <strain evidence="8">16-048 (F4)</strain>
    </source>
</reference>
<keyword evidence="3" id="KW-0064">Aspartyl protease</keyword>
<name>A0A347VRB7_9HELI</name>
<reference evidence="6 7" key="1">
    <citation type="journal article" date="2014" name="Genome Announc.">
        <title>Draft genome sequences of eight enterohepatic helicobacter species isolated from both laboratory and wild rodents.</title>
        <authorList>
            <person name="Sheh A."/>
            <person name="Shen Z."/>
            <person name="Fox J.G."/>
        </authorList>
    </citation>
    <scope>NUCLEOTIDE SEQUENCE [LARGE SCALE GENOMIC DNA]</scope>
    <source>
        <strain evidence="6 7">MIT 97-6194</strain>
    </source>
</reference>
<dbReference type="PANTHER" id="PTHR30302:SF1">
    <property type="entry name" value="HYDROGENASE 2 MATURATION PROTEASE"/>
    <property type="match status" value="1"/>
</dbReference>
<organism evidence="6 7">
    <name type="scientific">Helicobacter saguini</name>
    <dbReference type="NCBI Taxonomy" id="1548018"/>
    <lineage>
        <taxon>Bacteria</taxon>
        <taxon>Pseudomonadati</taxon>
        <taxon>Campylobacterota</taxon>
        <taxon>Epsilonproteobacteria</taxon>
        <taxon>Campylobacterales</taxon>
        <taxon>Helicobacteraceae</taxon>
        <taxon>Helicobacter</taxon>
    </lineage>
</organism>
<keyword evidence="2 6" id="KW-0645">Protease</keyword>
<gene>
    <name evidence="5" type="ORF">DCO61_01415</name>
    <name evidence="6" type="ORF">LS64_010805</name>
</gene>
<dbReference type="GO" id="GO:0016485">
    <property type="term" value="P:protein processing"/>
    <property type="evidence" value="ECO:0007669"/>
    <property type="project" value="TreeGrafter"/>
</dbReference>
<dbReference type="GO" id="GO:0008047">
    <property type="term" value="F:enzyme activator activity"/>
    <property type="evidence" value="ECO:0007669"/>
    <property type="project" value="InterPro"/>
</dbReference>
<evidence type="ECO:0000313" key="7">
    <source>
        <dbReference type="Proteomes" id="UP000029714"/>
    </source>
</evidence>
<proteinExistence type="inferred from homology"/>
<dbReference type="PANTHER" id="PTHR30302">
    <property type="entry name" value="HYDROGENASE 1 MATURATION PROTEASE"/>
    <property type="match status" value="1"/>
</dbReference>
<dbReference type="AlphaFoldDB" id="A0A347VRB7"/>
<evidence type="ECO:0000256" key="3">
    <source>
        <dbReference type="ARBA" id="ARBA00022750"/>
    </source>
</evidence>
<sequence>MRVLVLGIGNILFGDEGIGVHLCNFLKVNYEFHSLDFIESKKEKNTIEFIDGGTLANMLIPLIIEYDNVLILDCVSVDNAAVGEVYSFSFDKIPSCITWAGSAHEVEMLQTLHLTRLMGDLPSVQIIGIVPEVIGEDTAFTLSNSLLKGAITMQNAALKYIESLGFKITQKNNIPLQEIANNSYRGF</sequence>
<dbReference type="OrthoDB" id="9792731at2"/>
<evidence type="ECO:0000256" key="1">
    <source>
        <dbReference type="ARBA" id="ARBA00006814"/>
    </source>
</evidence>
<dbReference type="GO" id="GO:0004190">
    <property type="term" value="F:aspartic-type endopeptidase activity"/>
    <property type="evidence" value="ECO:0007669"/>
    <property type="project" value="UniProtKB-KW"/>
</dbReference>
<dbReference type="CDD" id="cd06062">
    <property type="entry name" value="H2MP_MemB-H2up"/>
    <property type="match status" value="1"/>
</dbReference>
<evidence type="ECO:0000313" key="8">
    <source>
        <dbReference type="Proteomes" id="UP000477070"/>
    </source>
</evidence>
<dbReference type="SUPFAM" id="SSF53163">
    <property type="entry name" value="HybD-like"/>
    <property type="match status" value="1"/>
</dbReference>
<accession>A0A347VRB7</accession>
<dbReference type="NCBIfam" id="TIGR00072">
    <property type="entry name" value="hydrog_prot"/>
    <property type="match status" value="1"/>
</dbReference>
<dbReference type="STRING" id="1548018.LS64_03920"/>